<evidence type="ECO:0000313" key="3">
    <source>
        <dbReference type="Proteomes" id="UP000018208"/>
    </source>
</evidence>
<name>A0A9P8LZB5_9EUKA</name>
<feature type="compositionally biased region" description="Low complexity" evidence="1">
    <location>
        <begin position="124"/>
        <end position="155"/>
    </location>
</feature>
<dbReference type="EMBL" id="AUWU02000001">
    <property type="protein sequence ID" value="KAH0576702.1"/>
    <property type="molecule type" value="Genomic_DNA"/>
</dbReference>
<evidence type="ECO:0000313" key="2">
    <source>
        <dbReference type="EMBL" id="KAH0576702.1"/>
    </source>
</evidence>
<dbReference type="KEGG" id="ssao:94294071"/>
<dbReference type="RefSeq" id="XP_067767475.1">
    <property type="nucleotide sequence ID" value="XM_067903993.1"/>
</dbReference>
<organism evidence="2 3">
    <name type="scientific">Spironucleus salmonicida</name>
    <dbReference type="NCBI Taxonomy" id="348837"/>
    <lineage>
        <taxon>Eukaryota</taxon>
        <taxon>Metamonada</taxon>
        <taxon>Diplomonadida</taxon>
        <taxon>Hexamitidae</taxon>
        <taxon>Hexamitinae</taxon>
        <taxon>Spironucleus</taxon>
    </lineage>
</organism>
<dbReference type="AlphaFoldDB" id="A0A9P8LZB5"/>
<dbReference type="GeneID" id="94294071"/>
<accession>A0A9P8LZB5</accession>
<keyword evidence="3" id="KW-1185">Reference proteome</keyword>
<feature type="region of interest" description="Disordered" evidence="1">
    <location>
        <begin position="118"/>
        <end position="155"/>
    </location>
</feature>
<dbReference type="Proteomes" id="UP000018208">
    <property type="component" value="Unassembled WGS sequence"/>
</dbReference>
<evidence type="ECO:0000256" key="1">
    <source>
        <dbReference type="SAM" id="MobiDB-lite"/>
    </source>
</evidence>
<comment type="caution">
    <text evidence="2">The sequence shown here is derived from an EMBL/GenBank/DDBJ whole genome shotgun (WGS) entry which is preliminary data.</text>
</comment>
<reference evidence="2 3" key="1">
    <citation type="journal article" date="2014" name="PLoS Genet.">
        <title>The Genome of Spironucleus salmonicida Highlights a Fish Pathogen Adapted to Fluctuating Environments.</title>
        <authorList>
            <person name="Xu F."/>
            <person name="Jerlstrom-Hultqvist J."/>
            <person name="Einarsson E."/>
            <person name="Astvaldsson A."/>
            <person name="Svard S.G."/>
            <person name="Andersson J.O."/>
        </authorList>
    </citation>
    <scope>NUCLEOTIDE SEQUENCE [LARGE SCALE GENOMIC DNA]</scope>
    <source>
        <strain evidence="2 3">ATCC 50377</strain>
    </source>
</reference>
<gene>
    <name evidence="2" type="ORF">SS50377_20048</name>
</gene>
<sequence length="206" mass="24137">MAEIKLLYININPLKMSFTSSESSSPFSSKKDYSTIENDLSSLSKKVSSINSSFLTDSTLPLNVSITQSSRTQPEKYQYKQMQQEMRNKFQNQGQLSNSEQIQHFAVPQYYQQKYATPQSIASQQQNEHNYQRQQPQQQLRQQQTQPPNQFSQQQYTPEFERIRILMNQLRKANQQGLIEAGIFNVQYKELKQLYYEALQDVIGQQ</sequence>
<proteinExistence type="predicted"/>
<protein>
    <submittedName>
        <fullName evidence="2">Uncharacterized protein</fullName>
    </submittedName>
</protein>